<proteinExistence type="predicted"/>
<dbReference type="PANTHER" id="PTHR15921">
    <property type="entry name" value="PRE-MRNA CLEAVAGE COMPLEX II"/>
    <property type="match status" value="1"/>
</dbReference>
<dbReference type="Pfam" id="PF23228">
    <property type="entry name" value="zf_PCFS4"/>
    <property type="match status" value="1"/>
</dbReference>
<dbReference type="PANTHER" id="PTHR15921:SF3">
    <property type="entry name" value="PRE-MRNA CLEAVAGE COMPLEX 2 PROTEIN PCF11"/>
    <property type="match status" value="1"/>
</dbReference>
<gene>
    <name evidence="3" type="ORF">BCV71DRAFT_260564</name>
</gene>
<dbReference type="EMBL" id="KV921270">
    <property type="protein sequence ID" value="ORE22158.1"/>
    <property type="molecule type" value="Genomic_DNA"/>
</dbReference>
<dbReference type="VEuPathDB" id="FungiDB:BCV72DRAFT_94803"/>
<dbReference type="CDD" id="cd16982">
    <property type="entry name" value="CID_Pcf11"/>
    <property type="match status" value="1"/>
</dbReference>
<dbReference type="FunFam" id="1.25.40.90:FF:000016">
    <property type="entry name" value="mRNA cleavage factor complex component Pcf11"/>
    <property type="match status" value="1"/>
</dbReference>
<accession>A0A1X0SDD9</accession>
<name>A0A1X0SDD9_RHIZD</name>
<dbReference type="InterPro" id="IPR045154">
    <property type="entry name" value="PCF11-like"/>
</dbReference>
<feature type="compositionally biased region" description="Low complexity" evidence="1">
    <location>
        <begin position="12"/>
        <end position="26"/>
    </location>
</feature>
<dbReference type="AlphaFoldDB" id="A0A1X0SDD9"/>
<dbReference type="InterPro" id="IPR008942">
    <property type="entry name" value="ENTH_VHS"/>
</dbReference>
<dbReference type="GO" id="GO:0000993">
    <property type="term" value="F:RNA polymerase II complex binding"/>
    <property type="evidence" value="ECO:0007669"/>
    <property type="project" value="InterPro"/>
</dbReference>
<evidence type="ECO:0000259" key="2">
    <source>
        <dbReference type="PROSITE" id="PS51391"/>
    </source>
</evidence>
<evidence type="ECO:0000313" key="3">
    <source>
        <dbReference type="EMBL" id="ORE22158.1"/>
    </source>
</evidence>
<evidence type="ECO:0000256" key="1">
    <source>
        <dbReference type="SAM" id="MobiDB-lite"/>
    </source>
</evidence>
<feature type="region of interest" description="Disordered" evidence="1">
    <location>
        <begin position="1"/>
        <end position="27"/>
    </location>
</feature>
<feature type="domain" description="CID" evidence="2">
    <location>
        <begin position="29"/>
        <end position="164"/>
    </location>
</feature>
<dbReference type="InterPro" id="IPR047415">
    <property type="entry name" value="Pcf11_CID"/>
</dbReference>
<reference evidence="3 4" key="1">
    <citation type="journal article" date="2016" name="Proc. Natl. Acad. Sci. U.S.A.">
        <title>Lipid metabolic changes in an early divergent fungus govern the establishment of a mutualistic symbiosis with endobacteria.</title>
        <authorList>
            <person name="Lastovetsky O.A."/>
            <person name="Gaspar M.L."/>
            <person name="Mondo S.J."/>
            <person name="LaButti K.M."/>
            <person name="Sandor L."/>
            <person name="Grigoriev I.V."/>
            <person name="Henry S.A."/>
            <person name="Pawlowska T.E."/>
        </authorList>
    </citation>
    <scope>NUCLEOTIDE SEQUENCE [LARGE SCALE GENOMIC DNA]</scope>
    <source>
        <strain evidence="3 4">ATCC 11559</strain>
    </source>
</reference>
<dbReference type="Gene3D" id="1.25.40.90">
    <property type="match status" value="1"/>
</dbReference>
<dbReference type="SMART" id="SM00582">
    <property type="entry name" value="RPR"/>
    <property type="match status" value="1"/>
</dbReference>
<feature type="compositionally biased region" description="Basic and acidic residues" evidence="1">
    <location>
        <begin position="547"/>
        <end position="563"/>
    </location>
</feature>
<dbReference type="GO" id="GO:0005737">
    <property type="term" value="C:cytoplasm"/>
    <property type="evidence" value="ECO:0007669"/>
    <property type="project" value="TreeGrafter"/>
</dbReference>
<dbReference type="GO" id="GO:0003729">
    <property type="term" value="F:mRNA binding"/>
    <property type="evidence" value="ECO:0007669"/>
    <property type="project" value="InterPro"/>
</dbReference>
<dbReference type="PROSITE" id="PS51391">
    <property type="entry name" value="CID"/>
    <property type="match status" value="1"/>
</dbReference>
<dbReference type="OMA" id="ARSDFAN"/>
<dbReference type="InterPro" id="IPR006569">
    <property type="entry name" value="CID_dom"/>
</dbReference>
<feature type="region of interest" description="Disordered" evidence="1">
    <location>
        <begin position="621"/>
        <end position="643"/>
    </location>
</feature>
<feature type="region of interest" description="Disordered" evidence="1">
    <location>
        <begin position="166"/>
        <end position="226"/>
    </location>
</feature>
<dbReference type="Pfam" id="PF04818">
    <property type="entry name" value="CID"/>
    <property type="match status" value="1"/>
</dbReference>
<evidence type="ECO:0000313" key="4">
    <source>
        <dbReference type="Proteomes" id="UP000242381"/>
    </source>
</evidence>
<feature type="compositionally biased region" description="Basic and acidic residues" evidence="1">
    <location>
        <begin position="189"/>
        <end position="204"/>
    </location>
</feature>
<dbReference type="GO" id="GO:0031124">
    <property type="term" value="P:mRNA 3'-end processing"/>
    <property type="evidence" value="ECO:0007669"/>
    <property type="project" value="InterPro"/>
</dbReference>
<dbReference type="SUPFAM" id="SSF48464">
    <property type="entry name" value="ENTH/VHS domain"/>
    <property type="match status" value="1"/>
</dbReference>
<dbReference type="GO" id="GO:0006369">
    <property type="term" value="P:termination of RNA polymerase II transcription"/>
    <property type="evidence" value="ECO:0007669"/>
    <property type="project" value="InterPro"/>
</dbReference>
<sequence length="643" mass="70931">MSVNTMNDQQRRQYQQQQQHQQQQQQNKDLEMLRRNYRTALSELTFNSKPIITNLTIMAQENQAAAAVIVKEIENQLRNNAAGQKLPVLYLIDSICKNVGGVYISIFGRNMVNTFLDAYTLSDANVRRSFERLLQTWKNGLPGGRPVFPRHIIEPIERSIMYIREKQGNQQQQQQQQQPINIHVNPNFVKKDPRLQSTNRDPRLKNATPPQQQAAKPESPMASTSTLNLSTTTANLLSQLQSILPQQSPMNTAYQPIMNTLNMPSAQPVQPIQTIQPTTGNPINQLIGQIKAILPTLPAAQASSIEQYISQIASTANTNIGATNGTIAPSIATAITPIVNANTVTAAGNSAVTGATTAATASVSTPTISHSAVSSSIINSTPTLVNKSPIINTASILSPAPYTASPPAATPVNTAELLKSLTSMGYLDPTPGKPVGLESMGPFLLDSKDLQIPRPGAIELLYSAEPLQCKQCGFRYPKTEKGQQKMDAHLDSHFRQNRRMKERVKRGLSRSWFVTVDEWIHGEGGESTSQQVPTFLHDGVSQSGKSNEGDKAEETIDPDKHTVVRHTDERKTCPICGETFVDFWNDDEEEWMYKNAVLADDKIYHATCHADVIKNANSANNSIASKRKSEEQESSQAKHQRIQ</sequence>
<protein>
    <recommendedName>
        <fullName evidence="2">CID domain-containing protein</fullName>
    </recommendedName>
</protein>
<organism evidence="3 4">
    <name type="scientific">Rhizopus microsporus</name>
    <dbReference type="NCBI Taxonomy" id="58291"/>
    <lineage>
        <taxon>Eukaryota</taxon>
        <taxon>Fungi</taxon>
        <taxon>Fungi incertae sedis</taxon>
        <taxon>Mucoromycota</taxon>
        <taxon>Mucoromycotina</taxon>
        <taxon>Mucoromycetes</taxon>
        <taxon>Mucorales</taxon>
        <taxon>Mucorineae</taxon>
        <taxon>Rhizopodaceae</taxon>
        <taxon>Rhizopus</taxon>
    </lineage>
</organism>
<dbReference type="GO" id="GO:0005849">
    <property type="term" value="C:mRNA cleavage factor complex"/>
    <property type="evidence" value="ECO:0007669"/>
    <property type="project" value="TreeGrafter"/>
</dbReference>
<dbReference type="Proteomes" id="UP000242381">
    <property type="component" value="Unassembled WGS sequence"/>
</dbReference>
<feature type="region of interest" description="Disordered" evidence="1">
    <location>
        <begin position="524"/>
        <end position="563"/>
    </location>
</feature>
<dbReference type="InterPro" id="IPR057242">
    <property type="entry name" value="PCFS4-like"/>
</dbReference>